<dbReference type="InterPro" id="IPR001679">
    <property type="entry name" value="DNA_ligase"/>
</dbReference>
<name>A0A6H2DKE1_9SPHN</name>
<keyword evidence="6 15" id="KW-0479">Metal-binding</keyword>
<evidence type="ECO:0000256" key="14">
    <source>
        <dbReference type="ARBA" id="ARBA00060881"/>
    </source>
</evidence>
<evidence type="ECO:0000256" key="4">
    <source>
        <dbReference type="ARBA" id="ARBA00022598"/>
    </source>
</evidence>
<keyword evidence="12 15" id="KW-0464">Manganese</keyword>
<evidence type="ECO:0000259" key="16">
    <source>
        <dbReference type="PROSITE" id="PS50172"/>
    </source>
</evidence>
<comment type="similarity">
    <text evidence="14 15">Belongs to the NAD-dependent DNA ligase family. LigA subfamily.</text>
</comment>
<dbReference type="CDD" id="cd17748">
    <property type="entry name" value="BRCT_DNA_ligase_like"/>
    <property type="match status" value="1"/>
</dbReference>
<accession>A0A6H2DKE1</accession>
<dbReference type="KEGG" id="phao:HF685_04320"/>
<dbReference type="EC" id="6.5.1.2" evidence="2 15"/>
<dbReference type="PANTHER" id="PTHR23389:SF9">
    <property type="entry name" value="DNA LIGASE"/>
    <property type="match status" value="1"/>
</dbReference>
<dbReference type="GO" id="GO:0003911">
    <property type="term" value="F:DNA ligase (NAD+) activity"/>
    <property type="evidence" value="ECO:0007669"/>
    <property type="project" value="UniProtKB-UniRule"/>
</dbReference>
<dbReference type="SUPFAM" id="SSF47781">
    <property type="entry name" value="RuvA domain 2-like"/>
    <property type="match status" value="1"/>
</dbReference>
<dbReference type="Proteomes" id="UP000501600">
    <property type="component" value="Chromosome"/>
</dbReference>
<evidence type="ECO:0000256" key="3">
    <source>
        <dbReference type="ARBA" id="ARBA00013308"/>
    </source>
</evidence>
<evidence type="ECO:0000256" key="1">
    <source>
        <dbReference type="ARBA" id="ARBA00004067"/>
    </source>
</evidence>
<keyword evidence="18" id="KW-1185">Reference proteome</keyword>
<dbReference type="NCBIfam" id="TIGR00575">
    <property type="entry name" value="dnlj"/>
    <property type="match status" value="1"/>
</dbReference>
<dbReference type="InterPro" id="IPR001357">
    <property type="entry name" value="BRCT_dom"/>
</dbReference>
<dbReference type="GO" id="GO:0046872">
    <property type="term" value="F:metal ion binding"/>
    <property type="evidence" value="ECO:0007669"/>
    <property type="project" value="UniProtKB-KW"/>
</dbReference>
<dbReference type="InterPro" id="IPR012340">
    <property type="entry name" value="NA-bd_OB-fold"/>
</dbReference>
<evidence type="ECO:0000256" key="10">
    <source>
        <dbReference type="ARBA" id="ARBA00023027"/>
    </source>
</evidence>
<dbReference type="InterPro" id="IPR033136">
    <property type="entry name" value="DNA_ligase_CS"/>
</dbReference>
<dbReference type="InterPro" id="IPR013839">
    <property type="entry name" value="DNAligase_adenylation"/>
</dbReference>
<dbReference type="SUPFAM" id="SSF56091">
    <property type="entry name" value="DNA ligase/mRNA capping enzyme, catalytic domain"/>
    <property type="match status" value="1"/>
</dbReference>
<keyword evidence="8 15" id="KW-0862">Zinc</keyword>
<dbReference type="HAMAP" id="MF_01588">
    <property type="entry name" value="DNA_ligase_A"/>
    <property type="match status" value="1"/>
</dbReference>
<feature type="binding site" evidence="15">
    <location>
        <position position="245"/>
    </location>
    <ligand>
        <name>Zn(2+)</name>
        <dbReference type="ChEBI" id="CHEBI:29105"/>
    </ligand>
</feature>
<organism evidence="17 18">
    <name type="scientific">Parasphingorhabdus halotolerans</name>
    <dbReference type="NCBI Taxonomy" id="2725558"/>
    <lineage>
        <taxon>Bacteria</taxon>
        <taxon>Pseudomonadati</taxon>
        <taxon>Pseudomonadota</taxon>
        <taxon>Alphaproteobacteria</taxon>
        <taxon>Sphingomonadales</taxon>
        <taxon>Sphingomonadaceae</taxon>
        <taxon>Parasphingorhabdus</taxon>
    </lineage>
</organism>
<dbReference type="Gene3D" id="1.10.150.20">
    <property type="entry name" value="5' to 3' exonuclease, C-terminal subdomain"/>
    <property type="match status" value="2"/>
</dbReference>
<dbReference type="Pfam" id="PF03119">
    <property type="entry name" value="DNA_ligase_ZBD"/>
    <property type="match status" value="1"/>
</dbReference>
<dbReference type="Pfam" id="PF00533">
    <property type="entry name" value="BRCT"/>
    <property type="match status" value="1"/>
</dbReference>
<keyword evidence="4 15" id="KW-0436">Ligase</keyword>
<evidence type="ECO:0000256" key="15">
    <source>
        <dbReference type="HAMAP-Rule" id="MF_01588"/>
    </source>
</evidence>
<dbReference type="Gene3D" id="3.30.470.30">
    <property type="entry name" value="DNA ligase/mRNA capping enzyme"/>
    <property type="match status" value="1"/>
</dbReference>
<dbReference type="GO" id="GO:0006281">
    <property type="term" value="P:DNA repair"/>
    <property type="evidence" value="ECO:0007669"/>
    <property type="project" value="UniProtKB-KW"/>
</dbReference>
<dbReference type="Pfam" id="PF03120">
    <property type="entry name" value="OB_DNA_ligase"/>
    <property type="match status" value="1"/>
</dbReference>
<dbReference type="PROSITE" id="PS50172">
    <property type="entry name" value="BRCT"/>
    <property type="match status" value="1"/>
</dbReference>
<dbReference type="SMART" id="SM00292">
    <property type="entry name" value="BRCT"/>
    <property type="match status" value="1"/>
</dbReference>
<dbReference type="InterPro" id="IPR003583">
    <property type="entry name" value="Hlx-hairpin-Hlx_DNA-bd_motif"/>
</dbReference>
<proteinExistence type="inferred from homology"/>
<dbReference type="Gene3D" id="2.40.50.140">
    <property type="entry name" value="Nucleic acid-binding proteins"/>
    <property type="match status" value="1"/>
</dbReference>
<sequence length="517" mass="56450">MAKADFIGLNQRLMDEGKADAEARNIPFDPNKIRQFANPRNAAAGSLRQKDAQVTARRPLKFWAHGWGVSSDIPGATAYDVMEAMKSWGVPVSPMVKRFETLDEILAHYRLIEAERADLPYDIDGVVYKVDRLDYQQRLGFVAKAPRWALAHKFPAEQAQTTLESIDIQVGRTGKLTPVGRLKPVTVGGVVVSNVTLHNRDEIERLGVRPGDRVVIQRAGDVIPQVVKNLTRDENRAPYHFPDHCPECHSEAVAEEGEVDVRCTGGLICPAQRFQRLVHFVSRAALDIAGLGEKSIAEFIEAGFIESPADIFRLHQHRDEILARGGWQEKSVDNLLAAVENKRSADAARFLFGLGIRHIGAVTARDLLKNFTTLQKLAEVGKAVRESEAVREEITAIDGVGPTVAQALADFFHEPHNVKVWDDLLNEVSPPDYIVETKDSAVAGKTVVFTGKLETMSRDEAKAQAEALGAKASGSVSSKTDLLVAGPGAGSKMKKAAELGIEVIDEAAWAEIVKAAG</sequence>
<dbReference type="GO" id="GO:0006260">
    <property type="term" value="P:DNA replication"/>
    <property type="evidence" value="ECO:0007669"/>
    <property type="project" value="UniProtKB-KW"/>
</dbReference>
<dbReference type="InterPro" id="IPR004150">
    <property type="entry name" value="NAD_DNA_ligase_OB"/>
</dbReference>
<evidence type="ECO:0000313" key="18">
    <source>
        <dbReference type="Proteomes" id="UP000501600"/>
    </source>
</evidence>
<feature type="binding site" evidence="15">
    <location>
        <position position="269"/>
    </location>
    <ligand>
        <name>Zn(2+)</name>
        <dbReference type="ChEBI" id="CHEBI:29105"/>
    </ligand>
</feature>
<comment type="function">
    <text evidence="1 15">DNA ligase that catalyzes the formation of phosphodiester linkages between 5'-phosphoryl and 3'-hydroxyl groups in double-stranded DNA using NAD as a coenzyme and as the energy source for the reaction. It is essential for DNA replication and repair of damaged DNA.</text>
</comment>
<evidence type="ECO:0000256" key="2">
    <source>
        <dbReference type="ARBA" id="ARBA00012722"/>
    </source>
</evidence>
<evidence type="ECO:0000313" key="17">
    <source>
        <dbReference type="EMBL" id="QJB68607.1"/>
    </source>
</evidence>
<dbReference type="FunFam" id="2.40.50.140:FF:000012">
    <property type="entry name" value="DNA ligase"/>
    <property type="match status" value="1"/>
</dbReference>
<evidence type="ECO:0000256" key="13">
    <source>
        <dbReference type="ARBA" id="ARBA00034005"/>
    </source>
</evidence>
<keyword evidence="9 15" id="KW-0460">Magnesium</keyword>
<reference evidence="17 18" key="1">
    <citation type="submission" date="2020-04" db="EMBL/GenBank/DDBJ databases">
        <title>Genome sequence for Sphingorhabdus sp. strain M1.</title>
        <authorList>
            <person name="Park S.-J."/>
        </authorList>
    </citation>
    <scope>NUCLEOTIDE SEQUENCE [LARGE SCALE GENOMIC DNA]</scope>
    <source>
        <strain evidence="17 18">JK6</strain>
    </source>
</reference>
<comment type="caution">
    <text evidence="15">Lacks conserved residue(s) required for the propagation of feature annotation.</text>
</comment>
<dbReference type="EMBL" id="CP051217">
    <property type="protein sequence ID" value="QJB68607.1"/>
    <property type="molecule type" value="Genomic_DNA"/>
</dbReference>
<dbReference type="InterPro" id="IPR036420">
    <property type="entry name" value="BRCT_dom_sf"/>
</dbReference>
<feature type="binding site" evidence="15">
    <location>
        <position position="153"/>
    </location>
    <ligand>
        <name>NAD(+)</name>
        <dbReference type="ChEBI" id="CHEBI:57540"/>
    </ligand>
</feature>
<dbReference type="GO" id="GO:0005829">
    <property type="term" value="C:cytosol"/>
    <property type="evidence" value="ECO:0007669"/>
    <property type="project" value="TreeGrafter"/>
</dbReference>
<dbReference type="GO" id="GO:0003677">
    <property type="term" value="F:DNA binding"/>
    <property type="evidence" value="ECO:0007669"/>
    <property type="project" value="InterPro"/>
</dbReference>
<comment type="cofactor">
    <cofactor evidence="15">
        <name>Mg(2+)</name>
        <dbReference type="ChEBI" id="CHEBI:18420"/>
    </cofactor>
    <cofactor evidence="15">
        <name>Mn(2+)</name>
        <dbReference type="ChEBI" id="CHEBI:29035"/>
    </cofactor>
</comment>
<dbReference type="SUPFAM" id="SSF52113">
    <property type="entry name" value="BRCT domain"/>
    <property type="match status" value="1"/>
</dbReference>
<dbReference type="NCBIfam" id="NF005932">
    <property type="entry name" value="PRK07956.1"/>
    <property type="match status" value="1"/>
</dbReference>
<dbReference type="InterPro" id="IPR004149">
    <property type="entry name" value="Znf_DNAligase_C4"/>
</dbReference>
<evidence type="ECO:0000256" key="8">
    <source>
        <dbReference type="ARBA" id="ARBA00022833"/>
    </source>
</evidence>
<keyword evidence="5 15" id="KW-0235">DNA replication</keyword>
<dbReference type="PROSITE" id="PS01056">
    <property type="entry name" value="DNA_LIGASE_N2"/>
    <property type="match status" value="1"/>
</dbReference>
<dbReference type="InterPro" id="IPR010994">
    <property type="entry name" value="RuvA_2-like"/>
</dbReference>
<feature type="domain" description="BRCT" evidence="16">
    <location>
        <begin position="437"/>
        <end position="506"/>
    </location>
</feature>
<dbReference type="Pfam" id="PF01653">
    <property type="entry name" value="DNA_ligase_aden"/>
    <property type="match status" value="1"/>
</dbReference>
<dbReference type="InterPro" id="IPR041663">
    <property type="entry name" value="DisA/LigA_HHH"/>
</dbReference>
<dbReference type="InterPro" id="IPR013840">
    <property type="entry name" value="DNAligase_N"/>
</dbReference>
<evidence type="ECO:0000256" key="5">
    <source>
        <dbReference type="ARBA" id="ARBA00022705"/>
    </source>
</evidence>
<feature type="binding site" evidence="15">
    <location>
        <position position="129"/>
    </location>
    <ligand>
        <name>NAD(+)</name>
        <dbReference type="ChEBI" id="CHEBI:57540"/>
    </ligand>
</feature>
<evidence type="ECO:0000256" key="6">
    <source>
        <dbReference type="ARBA" id="ARBA00022723"/>
    </source>
</evidence>
<comment type="catalytic activity">
    <reaction evidence="13 15">
        <text>NAD(+) + (deoxyribonucleotide)n-3'-hydroxyl + 5'-phospho-(deoxyribonucleotide)m = (deoxyribonucleotide)n+m + AMP + beta-nicotinamide D-nucleotide.</text>
        <dbReference type="EC" id="6.5.1.2"/>
    </reaction>
</comment>
<dbReference type="AlphaFoldDB" id="A0A6H2DKE1"/>
<protein>
    <recommendedName>
        <fullName evidence="3 15">DNA ligase</fullName>
        <ecNumber evidence="2 15">6.5.1.2</ecNumber>
    </recommendedName>
    <alternativeName>
        <fullName evidence="15">Polydeoxyribonucleotide synthase [NAD(+)]</fullName>
    </alternativeName>
</protein>
<dbReference type="Gene3D" id="6.20.10.30">
    <property type="match status" value="1"/>
</dbReference>
<evidence type="ECO:0000256" key="9">
    <source>
        <dbReference type="ARBA" id="ARBA00022842"/>
    </source>
</evidence>
<keyword evidence="7 15" id="KW-0227">DNA damage</keyword>
<dbReference type="SMART" id="SM00278">
    <property type="entry name" value="HhH1"/>
    <property type="match status" value="2"/>
</dbReference>
<dbReference type="PANTHER" id="PTHR23389">
    <property type="entry name" value="CHROMOSOME TRANSMISSION FIDELITY FACTOR 18"/>
    <property type="match status" value="1"/>
</dbReference>
<feature type="binding site" evidence="15">
    <location>
        <position position="248"/>
    </location>
    <ligand>
        <name>Zn(2+)</name>
        <dbReference type="ChEBI" id="CHEBI:29105"/>
    </ligand>
</feature>
<evidence type="ECO:0000256" key="12">
    <source>
        <dbReference type="ARBA" id="ARBA00023211"/>
    </source>
</evidence>
<keyword evidence="11 15" id="KW-0234">DNA repair</keyword>
<dbReference type="SUPFAM" id="SSF50249">
    <property type="entry name" value="Nucleic acid-binding proteins"/>
    <property type="match status" value="1"/>
</dbReference>
<dbReference type="RefSeq" id="WP_168818449.1">
    <property type="nucleotide sequence ID" value="NZ_CP051217.1"/>
</dbReference>
<dbReference type="Gene3D" id="3.40.50.10190">
    <property type="entry name" value="BRCT domain"/>
    <property type="match status" value="1"/>
</dbReference>
<evidence type="ECO:0000256" key="11">
    <source>
        <dbReference type="ARBA" id="ARBA00023204"/>
    </source>
</evidence>
<gene>
    <name evidence="15 17" type="primary">ligA</name>
    <name evidence="17" type="ORF">HF685_04320</name>
</gene>
<keyword evidence="10 15" id="KW-0520">NAD</keyword>
<evidence type="ECO:0000256" key="7">
    <source>
        <dbReference type="ARBA" id="ARBA00022763"/>
    </source>
</evidence>
<dbReference type="SMART" id="SM00532">
    <property type="entry name" value="LIGANc"/>
    <property type="match status" value="1"/>
</dbReference>
<dbReference type="Pfam" id="PF12826">
    <property type="entry name" value="HHH_2"/>
    <property type="match status" value="1"/>
</dbReference>